<dbReference type="PRINTS" id="PR00369">
    <property type="entry name" value="FLAVODOXIN"/>
</dbReference>
<protein>
    <recommendedName>
        <fullName evidence="2">Flavodoxin-like domain-containing protein</fullName>
    </recommendedName>
</protein>
<reference evidence="3" key="1">
    <citation type="submission" date="2021-01" db="EMBL/GenBank/DDBJ databases">
        <authorList>
            <person name="Corre E."/>
            <person name="Pelletier E."/>
            <person name="Niang G."/>
            <person name="Scheremetjew M."/>
            <person name="Finn R."/>
            <person name="Kale V."/>
            <person name="Holt S."/>
            <person name="Cochrane G."/>
            <person name="Meng A."/>
            <person name="Brown T."/>
            <person name="Cohen L."/>
        </authorList>
    </citation>
    <scope>NUCLEOTIDE SEQUENCE</scope>
    <source>
        <strain evidence="3">CCAP 955/1</strain>
    </source>
</reference>
<organism evidence="3">
    <name type="scientific">Spumella elongata</name>
    <dbReference type="NCBI Taxonomy" id="89044"/>
    <lineage>
        <taxon>Eukaryota</taxon>
        <taxon>Sar</taxon>
        <taxon>Stramenopiles</taxon>
        <taxon>Ochrophyta</taxon>
        <taxon>Chrysophyceae</taxon>
        <taxon>Chromulinales</taxon>
        <taxon>Chromulinaceae</taxon>
        <taxon>Spumella</taxon>
    </lineage>
</organism>
<dbReference type="InterPro" id="IPR029039">
    <property type="entry name" value="Flavoprotein-like_sf"/>
</dbReference>
<dbReference type="PROSITE" id="PS50902">
    <property type="entry name" value="FLAVODOXIN_LIKE"/>
    <property type="match status" value="1"/>
</dbReference>
<dbReference type="GO" id="GO:0010181">
    <property type="term" value="F:FMN binding"/>
    <property type="evidence" value="ECO:0007669"/>
    <property type="project" value="InterPro"/>
</dbReference>
<feature type="domain" description="Flavodoxin-like" evidence="2">
    <location>
        <begin position="9"/>
        <end position="152"/>
    </location>
</feature>
<dbReference type="PANTHER" id="PTHR19384:SF84">
    <property type="entry name" value="METHIONINE SYNTHASE REDUCTASE"/>
    <property type="match status" value="1"/>
</dbReference>
<gene>
    <name evidence="3" type="ORF">SELO1098_LOCUS1871</name>
    <name evidence="4" type="ORF">SELO1098_LOCUS1872</name>
</gene>
<dbReference type="EMBL" id="HBIC01003497">
    <property type="protein sequence ID" value="CAE0273046.1"/>
    <property type="molecule type" value="Transcribed_RNA"/>
</dbReference>
<dbReference type="InterPro" id="IPR008254">
    <property type="entry name" value="Flavodoxin/NO_synth"/>
</dbReference>
<evidence type="ECO:0000313" key="4">
    <source>
        <dbReference type="EMBL" id="CAE0273046.1"/>
    </source>
</evidence>
<dbReference type="PANTHER" id="PTHR19384">
    <property type="entry name" value="NITRIC OXIDE SYNTHASE-RELATED"/>
    <property type="match status" value="1"/>
</dbReference>
<dbReference type="GO" id="GO:0050667">
    <property type="term" value="P:homocysteine metabolic process"/>
    <property type="evidence" value="ECO:0007669"/>
    <property type="project" value="TreeGrafter"/>
</dbReference>
<dbReference type="GO" id="GO:0030586">
    <property type="term" value="F:[methionine synthase] reductase (NADPH) activity"/>
    <property type="evidence" value="ECO:0007669"/>
    <property type="project" value="TreeGrafter"/>
</dbReference>
<dbReference type="GO" id="GO:0009086">
    <property type="term" value="P:methionine biosynthetic process"/>
    <property type="evidence" value="ECO:0007669"/>
    <property type="project" value="TreeGrafter"/>
</dbReference>
<dbReference type="InterPro" id="IPR001094">
    <property type="entry name" value="Flavdoxin-like"/>
</dbReference>
<dbReference type="Pfam" id="PF00258">
    <property type="entry name" value="Flavodoxin_1"/>
    <property type="match status" value="1"/>
</dbReference>
<dbReference type="GO" id="GO:0005829">
    <property type="term" value="C:cytosol"/>
    <property type="evidence" value="ECO:0007669"/>
    <property type="project" value="TreeGrafter"/>
</dbReference>
<keyword evidence="1" id="KW-0285">Flavoprotein</keyword>
<dbReference type="Gene3D" id="3.40.50.360">
    <property type="match status" value="1"/>
</dbReference>
<accession>A0A7S3GQ26</accession>
<dbReference type="FunFam" id="3.40.50.360:FF:000059">
    <property type="entry name" value="5-methyltetrahydrofolate-homocysteine methyltransferase reductase"/>
    <property type="match status" value="1"/>
</dbReference>
<evidence type="ECO:0000256" key="1">
    <source>
        <dbReference type="ARBA" id="ARBA00022630"/>
    </source>
</evidence>
<evidence type="ECO:0000313" key="3">
    <source>
        <dbReference type="EMBL" id="CAE0273045.1"/>
    </source>
</evidence>
<proteinExistence type="predicted"/>
<name>A0A7S3GQ26_9STRA</name>
<dbReference type="GO" id="GO:0050660">
    <property type="term" value="F:flavin adenine dinucleotide binding"/>
    <property type="evidence" value="ECO:0007669"/>
    <property type="project" value="TreeGrafter"/>
</dbReference>
<dbReference type="SUPFAM" id="SSF52218">
    <property type="entry name" value="Flavoproteins"/>
    <property type="match status" value="1"/>
</dbReference>
<evidence type="ECO:0000259" key="2">
    <source>
        <dbReference type="PROSITE" id="PS50902"/>
    </source>
</evidence>
<dbReference type="AlphaFoldDB" id="A0A7S3GQ26"/>
<sequence length="176" mass="19067">MTDLAEKTIYILYGSQTGNAESLAVELSEKLLEANISSQCLALNAVKKVDLKAVASFLVVICSTTGNGDAPENADGWWRSVKLRSAAKDLFADLPYSVLALGDTNYDKYCYMGKAIDKRLAELGADRVLEIHCGDEGTGMEETVEAWKSKVYELITTRVGCSEASELSVDALKLEA</sequence>
<dbReference type="EMBL" id="HBIC01003496">
    <property type="protein sequence ID" value="CAE0273045.1"/>
    <property type="molecule type" value="Transcribed_RNA"/>
</dbReference>